<dbReference type="AlphaFoldDB" id="A0A413RMS9"/>
<keyword evidence="1" id="KW-1133">Transmembrane helix</keyword>
<feature type="transmembrane region" description="Helical" evidence="1">
    <location>
        <begin position="43"/>
        <end position="66"/>
    </location>
</feature>
<evidence type="ECO:0000313" key="3">
    <source>
        <dbReference type="Proteomes" id="UP000283374"/>
    </source>
</evidence>
<proteinExistence type="predicted"/>
<dbReference type="NCBIfam" id="TIGR04088">
    <property type="entry name" value="cognate_SipW"/>
    <property type="match status" value="1"/>
</dbReference>
<dbReference type="EMBL" id="QWKP01000172">
    <property type="protein sequence ID" value="RHA42329.1"/>
    <property type="molecule type" value="Genomic_DNA"/>
</dbReference>
<name>A0A413RMS9_9CELL</name>
<reference evidence="2 3" key="1">
    <citation type="submission" date="2018-08" db="EMBL/GenBank/DDBJ databases">
        <title>Cellulomonas rhizosphaerae sp. nov., a novel actinomycete isolated from soil.</title>
        <authorList>
            <person name="Tian Y."/>
        </authorList>
    </citation>
    <scope>NUCLEOTIDE SEQUENCE [LARGE SCALE GENOMIC DNA]</scope>
    <source>
        <strain evidence="2 3">NEAU-TCZ24</strain>
    </source>
</reference>
<accession>A0A413RMS9</accession>
<organism evidence="2 3">
    <name type="scientific">Cellulomonas rhizosphaerae</name>
    <dbReference type="NCBI Taxonomy" id="2293719"/>
    <lineage>
        <taxon>Bacteria</taxon>
        <taxon>Bacillati</taxon>
        <taxon>Actinomycetota</taxon>
        <taxon>Actinomycetes</taxon>
        <taxon>Micrococcales</taxon>
        <taxon>Cellulomonadaceae</taxon>
        <taxon>Cellulomonas</taxon>
    </lineage>
</organism>
<sequence>MYEAGNLYPPPGPEECPLVMDDLLQEMINPAPAQHDRPRRRRLWTTVVVVGLAAVGVTSLTTSALFSDQEKSGSTITTGSLDLKADDSLTFSVPFDNMLPGAQVVAPVTLKNDGSLAFEYAVSVAATSTPSGNTDPSLGNGDDAGTGDLPDQLHLDLFTVTSTSACTLNGVAAKTAIGSSSGAWGITAERIVGGATAGATGNRTLDSDEDEVLCARVSFSSAAGNAYQNTAAKVTLTFDALQLPFNPSQPDTSQR</sequence>
<protein>
    <submittedName>
        <fullName evidence="2">Uncharacterized protein</fullName>
    </submittedName>
</protein>
<keyword evidence="3" id="KW-1185">Reference proteome</keyword>
<keyword evidence="1" id="KW-0472">Membrane</keyword>
<gene>
    <name evidence="2" type="ORF">D1825_07285</name>
</gene>
<dbReference type="Proteomes" id="UP000283374">
    <property type="component" value="Unassembled WGS sequence"/>
</dbReference>
<comment type="caution">
    <text evidence="2">The sequence shown here is derived from an EMBL/GenBank/DDBJ whole genome shotgun (WGS) entry which is preliminary data.</text>
</comment>
<dbReference type="InterPro" id="IPR023833">
    <property type="entry name" value="Signal_pept_SipW-depend-type"/>
</dbReference>
<evidence type="ECO:0000256" key="1">
    <source>
        <dbReference type="SAM" id="Phobius"/>
    </source>
</evidence>
<evidence type="ECO:0000313" key="2">
    <source>
        <dbReference type="EMBL" id="RHA42329.1"/>
    </source>
</evidence>
<dbReference type="InterPro" id="IPR022121">
    <property type="entry name" value="Peptidase_M73_camelysin"/>
</dbReference>
<keyword evidence="1" id="KW-0812">Transmembrane</keyword>
<dbReference type="Pfam" id="PF12389">
    <property type="entry name" value="Peptidase_M73"/>
    <property type="match status" value="1"/>
</dbReference>